<dbReference type="InterPro" id="IPR008969">
    <property type="entry name" value="CarboxyPept-like_regulatory"/>
</dbReference>
<evidence type="ECO:0000313" key="3">
    <source>
        <dbReference type="EMBL" id="RDU48927.1"/>
    </source>
</evidence>
<keyword evidence="1" id="KW-0813">Transport</keyword>
<evidence type="ECO:0000313" key="4">
    <source>
        <dbReference type="Proteomes" id="UP000256321"/>
    </source>
</evidence>
<dbReference type="InterPro" id="IPR037066">
    <property type="entry name" value="Plug_dom_sf"/>
</dbReference>
<dbReference type="Proteomes" id="UP000256321">
    <property type="component" value="Unassembled WGS sequence"/>
</dbReference>
<dbReference type="Pfam" id="PF07715">
    <property type="entry name" value="Plug"/>
    <property type="match status" value="1"/>
</dbReference>
<keyword evidence="1" id="KW-1134">Transmembrane beta strand</keyword>
<dbReference type="GO" id="GO:0009279">
    <property type="term" value="C:cell outer membrane"/>
    <property type="evidence" value="ECO:0007669"/>
    <property type="project" value="UniProtKB-SubCell"/>
</dbReference>
<dbReference type="SUPFAM" id="SSF56935">
    <property type="entry name" value="Porins"/>
    <property type="match status" value="1"/>
</dbReference>
<reference evidence="3 4" key="1">
    <citation type="submission" date="2018-07" db="EMBL/GenBank/DDBJ databases">
        <title>Parabacteroides acidifaciens nov. sp., isolated from human feces.</title>
        <authorList>
            <person name="Wang Y.J."/>
        </authorList>
    </citation>
    <scope>NUCLEOTIDE SEQUENCE [LARGE SCALE GENOMIC DNA]</scope>
    <source>
        <strain evidence="3 4">426-9</strain>
    </source>
</reference>
<name>A0A3D8HEE3_9BACT</name>
<dbReference type="AlphaFoldDB" id="A0A3D8HEE3"/>
<dbReference type="PROSITE" id="PS52016">
    <property type="entry name" value="TONB_DEPENDENT_REC_3"/>
    <property type="match status" value="1"/>
</dbReference>
<keyword evidence="1" id="KW-0472">Membrane</keyword>
<evidence type="ECO:0000256" key="1">
    <source>
        <dbReference type="PROSITE-ProRule" id="PRU01360"/>
    </source>
</evidence>
<dbReference type="InterPro" id="IPR012910">
    <property type="entry name" value="Plug_dom"/>
</dbReference>
<feature type="domain" description="TonB-dependent receptor plug" evidence="2">
    <location>
        <begin position="130"/>
        <end position="226"/>
    </location>
</feature>
<dbReference type="SUPFAM" id="SSF49464">
    <property type="entry name" value="Carboxypeptidase regulatory domain-like"/>
    <property type="match status" value="1"/>
</dbReference>
<comment type="subcellular location">
    <subcellularLocation>
        <location evidence="1">Cell outer membrane</location>
        <topology evidence="1">Multi-pass membrane protein</topology>
    </subcellularLocation>
</comment>
<sequence length="233" mass="25009">MNMDMKKIVFLLLVVFIASSNCLDLCAQKKDVTGCVVDMDGKPVKGARIGVVNTKIIEKTDKKGEFSLKNVLPTDSVVIYLKGNRGSRFLLGDVTQLLLKVKSDALVIDNGKGSTNSVSVETLVFKRYGSGSVITAQMIERNGYLTIKEAIKACIPGISFNYSDGEDKIVIRGSKSLNLSTDPLVILDGAETTFSAANQGCHVNDVQMIEVIKDGLGYGAKGANGVIVIKTKK</sequence>
<dbReference type="EMBL" id="QREV01000026">
    <property type="protein sequence ID" value="RDU48927.1"/>
    <property type="molecule type" value="Genomic_DNA"/>
</dbReference>
<evidence type="ECO:0000259" key="2">
    <source>
        <dbReference type="Pfam" id="PF07715"/>
    </source>
</evidence>
<keyword evidence="1" id="KW-0998">Cell outer membrane</keyword>
<dbReference type="Gene3D" id="2.170.130.10">
    <property type="entry name" value="TonB-dependent receptor, plug domain"/>
    <property type="match status" value="1"/>
</dbReference>
<organism evidence="3 4">
    <name type="scientific">Parabacteroides acidifaciens</name>
    <dbReference type="NCBI Taxonomy" id="2290935"/>
    <lineage>
        <taxon>Bacteria</taxon>
        <taxon>Pseudomonadati</taxon>
        <taxon>Bacteroidota</taxon>
        <taxon>Bacteroidia</taxon>
        <taxon>Bacteroidales</taxon>
        <taxon>Tannerellaceae</taxon>
        <taxon>Parabacteroides</taxon>
    </lineage>
</organism>
<comment type="similarity">
    <text evidence="1">Belongs to the TonB-dependent receptor family.</text>
</comment>
<dbReference type="InterPro" id="IPR039426">
    <property type="entry name" value="TonB-dep_rcpt-like"/>
</dbReference>
<comment type="caution">
    <text evidence="3">The sequence shown here is derived from an EMBL/GenBank/DDBJ whole genome shotgun (WGS) entry which is preliminary data.</text>
</comment>
<accession>A0A3D8HEE3</accession>
<proteinExistence type="inferred from homology"/>
<keyword evidence="1" id="KW-0812">Transmembrane</keyword>
<protein>
    <recommendedName>
        <fullName evidence="2">TonB-dependent receptor plug domain-containing protein</fullName>
    </recommendedName>
</protein>
<gene>
    <name evidence="3" type="ORF">DWU89_11630</name>
</gene>